<dbReference type="InterPro" id="IPR011765">
    <property type="entry name" value="Pept_M16_N"/>
</dbReference>
<dbReference type="AlphaFoldDB" id="A0A1H1R571"/>
<dbReference type="InterPro" id="IPR011249">
    <property type="entry name" value="Metalloenz_LuxS/M16"/>
</dbReference>
<keyword evidence="5" id="KW-0378">Hydrolase</keyword>
<feature type="domain" description="Peptidase M16 C-terminal" evidence="10">
    <location>
        <begin position="197"/>
        <end position="374"/>
    </location>
</feature>
<organism evidence="12 13">
    <name type="scientific">Halopseudomonas litoralis</name>
    <dbReference type="NCBI Taxonomy" id="797277"/>
    <lineage>
        <taxon>Bacteria</taxon>
        <taxon>Pseudomonadati</taxon>
        <taxon>Pseudomonadota</taxon>
        <taxon>Gammaproteobacteria</taxon>
        <taxon>Pseudomonadales</taxon>
        <taxon>Pseudomonadaceae</taxon>
        <taxon>Halopseudomonas</taxon>
    </lineage>
</organism>
<dbReference type="InterPro" id="IPR050626">
    <property type="entry name" value="Peptidase_M16"/>
</dbReference>
<dbReference type="Gene3D" id="3.30.830.10">
    <property type="entry name" value="Metalloenzyme, LuxS/M16 peptidase-like"/>
    <property type="match status" value="3"/>
</dbReference>
<dbReference type="Pfam" id="PF05193">
    <property type="entry name" value="Peptidase_M16_C"/>
    <property type="match status" value="1"/>
</dbReference>
<evidence type="ECO:0000256" key="2">
    <source>
        <dbReference type="ARBA" id="ARBA00007261"/>
    </source>
</evidence>
<dbReference type="InterPro" id="IPR001431">
    <property type="entry name" value="Pept_M16_Zn_BS"/>
</dbReference>
<sequence>MNQPPKQSKFYMHPLDFPRTPDDGRRYQLYRAPSGLLCLLISDSAADTASCVVQFGVGSHDEPQHLPGLAHLLEHMLFMGSAAYPQAGSFPQLVGEWSGRFNASTAAERTRYHFSVSPAGLNACLAQLTDMLAAPLFSPEAVAAERQVIDAEFHTRLADDALHEQAALGQVFHPDHPLSRFSAGNRVSLQPEPPALAQALRQFHAAHYRAPNGCVLIHAPLPVEQLMLQADKLAERLPASAPTPRESTGPLFSPEHLPGLLRWQSRGQHEQWLLLFTLDNVHAPEDAKALRWLCEWLASPAPAGGLGWLRARGLAAQLRVSTQRYAGPQTLLRIELEPLIDASDYPALLDGFFGWLEALRTTPTQEWPQTARQQLADQAFADGPQGEPALRWLTALAERTLYEPAEQILESTGHWADLAESAWHKLLTQIQPTQLLLAQSQGDGAALLQQADWTDTRFAWSRLACQPDSHSADRLPTADWPIWTVTTPDTAHGVAIASLPGLRVVPVPQASTGQGRETTRIAWCWPSGTQDREQRERLIARWSIQLEPLSNWTNACGISLSWHEATDQISLELQGPQQMLWAAACAALAALTPQPDMTLQRLVEHRHARTEDQRRHALPAYRLLDELDVVLNPAPDHSAPTTEADPTVAQIAWLYPEGWQSQQSGALAASLQRLCPQLSQEFHWHPPKSQRLEEGTEIIQVDCQHADRAQILYCQANSDNISERAGWQLLQQLISASFFDQLRTRQQLGYWVVARYHEVAGTPGLMLLVQSPSHDHDQIEAAITAWMESEQARLAALPFAQIQQQGQRLADHLRTQSTSPAGQLELYWARGLGLPDASISEQCLALEQLSHELWQQTLQDWLGQPRRLHLFSQLV</sequence>
<evidence type="ECO:0000313" key="13">
    <source>
        <dbReference type="Proteomes" id="UP000243426"/>
    </source>
</evidence>
<dbReference type="GO" id="GO:0046872">
    <property type="term" value="F:metal ion binding"/>
    <property type="evidence" value="ECO:0007669"/>
    <property type="project" value="UniProtKB-KW"/>
</dbReference>
<name>A0A1H1R571_9GAMM</name>
<keyword evidence="6" id="KW-0862">Zinc</keyword>
<dbReference type="InterPro" id="IPR007863">
    <property type="entry name" value="Peptidase_M16_C"/>
</dbReference>
<keyword evidence="13" id="KW-1185">Reference proteome</keyword>
<dbReference type="OrthoDB" id="9811314at2"/>
<evidence type="ECO:0000259" key="10">
    <source>
        <dbReference type="Pfam" id="PF05193"/>
    </source>
</evidence>
<keyword evidence="3" id="KW-0645">Protease</keyword>
<feature type="domain" description="Coenzyme PQQ synthesis protein F-like C-terminal lobe" evidence="11">
    <location>
        <begin position="729"/>
        <end position="828"/>
    </location>
</feature>
<evidence type="ECO:0000256" key="3">
    <source>
        <dbReference type="ARBA" id="ARBA00022670"/>
    </source>
</evidence>
<dbReference type="Pfam" id="PF00675">
    <property type="entry name" value="Peptidase_M16"/>
    <property type="match status" value="1"/>
</dbReference>
<gene>
    <name evidence="12" type="ORF">SAMN05216198_1657</name>
</gene>
<dbReference type="STRING" id="797277.SAMN05216198_1657"/>
<dbReference type="PROSITE" id="PS00143">
    <property type="entry name" value="INSULINASE"/>
    <property type="match status" value="1"/>
</dbReference>
<dbReference type="PANTHER" id="PTHR43690:SF18">
    <property type="entry name" value="INSULIN-DEGRADING ENZYME-RELATED"/>
    <property type="match status" value="1"/>
</dbReference>
<feature type="domain" description="Peptidase M16 N-terminal" evidence="9">
    <location>
        <begin position="39"/>
        <end position="164"/>
    </location>
</feature>
<evidence type="ECO:0000259" key="9">
    <source>
        <dbReference type="Pfam" id="PF00675"/>
    </source>
</evidence>
<dbReference type="SUPFAM" id="SSF63411">
    <property type="entry name" value="LuxS/MPP-like metallohydrolase"/>
    <property type="match status" value="3"/>
</dbReference>
<dbReference type="RefSeq" id="WP_090272866.1">
    <property type="nucleotide sequence ID" value="NZ_LT629748.1"/>
</dbReference>
<keyword evidence="7" id="KW-0482">Metalloprotease</keyword>
<dbReference type="EMBL" id="LT629748">
    <property type="protein sequence ID" value="SDS30666.1"/>
    <property type="molecule type" value="Genomic_DNA"/>
</dbReference>
<dbReference type="PANTHER" id="PTHR43690">
    <property type="entry name" value="NARDILYSIN"/>
    <property type="match status" value="1"/>
</dbReference>
<dbReference type="InterPro" id="IPR054734">
    <property type="entry name" value="PqqF-like_C_4"/>
</dbReference>
<dbReference type="Proteomes" id="UP000243426">
    <property type="component" value="Chromosome I"/>
</dbReference>
<evidence type="ECO:0000256" key="8">
    <source>
        <dbReference type="RuleBase" id="RU004447"/>
    </source>
</evidence>
<evidence type="ECO:0000256" key="5">
    <source>
        <dbReference type="ARBA" id="ARBA00022801"/>
    </source>
</evidence>
<keyword evidence="4" id="KW-0479">Metal-binding</keyword>
<dbReference type="GO" id="GO:0006508">
    <property type="term" value="P:proteolysis"/>
    <property type="evidence" value="ECO:0007669"/>
    <property type="project" value="UniProtKB-KW"/>
</dbReference>
<accession>A0A1H1R571</accession>
<protein>
    <submittedName>
        <fullName evidence="12">Secreted Zn-dependent peptidases, insulinase-like</fullName>
    </submittedName>
</protein>
<evidence type="ECO:0000256" key="1">
    <source>
        <dbReference type="ARBA" id="ARBA00001947"/>
    </source>
</evidence>
<evidence type="ECO:0000259" key="11">
    <source>
        <dbReference type="Pfam" id="PF22456"/>
    </source>
</evidence>
<evidence type="ECO:0000313" key="12">
    <source>
        <dbReference type="EMBL" id="SDS30666.1"/>
    </source>
</evidence>
<dbReference type="GO" id="GO:0005737">
    <property type="term" value="C:cytoplasm"/>
    <property type="evidence" value="ECO:0007669"/>
    <property type="project" value="UniProtKB-ARBA"/>
</dbReference>
<proteinExistence type="inferred from homology"/>
<evidence type="ECO:0000256" key="6">
    <source>
        <dbReference type="ARBA" id="ARBA00022833"/>
    </source>
</evidence>
<comment type="similarity">
    <text evidence="2 8">Belongs to the peptidase M16 family.</text>
</comment>
<evidence type="ECO:0000256" key="7">
    <source>
        <dbReference type="ARBA" id="ARBA00023049"/>
    </source>
</evidence>
<dbReference type="Pfam" id="PF22456">
    <property type="entry name" value="PqqF-like_C_4"/>
    <property type="match status" value="1"/>
</dbReference>
<evidence type="ECO:0000256" key="4">
    <source>
        <dbReference type="ARBA" id="ARBA00022723"/>
    </source>
</evidence>
<reference evidence="13" key="1">
    <citation type="submission" date="2016-10" db="EMBL/GenBank/DDBJ databases">
        <authorList>
            <person name="Varghese N."/>
            <person name="Submissions S."/>
        </authorList>
    </citation>
    <scope>NUCLEOTIDE SEQUENCE [LARGE SCALE GENOMIC DNA]</scope>
    <source>
        <strain evidence="13">2SM5</strain>
    </source>
</reference>
<dbReference type="GO" id="GO:0004222">
    <property type="term" value="F:metalloendopeptidase activity"/>
    <property type="evidence" value="ECO:0007669"/>
    <property type="project" value="InterPro"/>
</dbReference>
<comment type="cofactor">
    <cofactor evidence="1">
        <name>Zn(2+)</name>
        <dbReference type="ChEBI" id="CHEBI:29105"/>
    </cofactor>
</comment>